<reference evidence="2 3" key="1">
    <citation type="submission" date="2015-11" db="EMBL/GenBank/DDBJ databases">
        <title>Exploring the genomic traits of fungus-feeding bacterial genus Collimonas.</title>
        <authorList>
            <person name="Song C."/>
            <person name="Schmidt R."/>
            <person name="de Jager V."/>
            <person name="Krzyzanowska D."/>
            <person name="Jongedijk E."/>
            <person name="Cankar K."/>
            <person name="Beekwilder J."/>
            <person name="van Veen A."/>
            <person name="de Boer W."/>
            <person name="van Veen J.A."/>
            <person name="Garbeva P."/>
        </authorList>
    </citation>
    <scope>NUCLEOTIDE SEQUENCE [LARGE SCALE GENOMIC DNA]</scope>
    <source>
        <strain evidence="2 3">Ter6</strain>
    </source>
</reference>
<name>A0A127PIM5_9BURK</name>
<dbReference type="Pfam" id="PF05534">
    <property type="entry name" value="HicB"/>
    <property type="match status" value="1"/>
</dbReference>
<proteinExistence type="predicted"/>
<dbReference type="EMBL" id="CP013232">
    <property type="protein sequence ID" value="AMO97565.1"/>
    <property type="molecule type" value="Genomic_DNA"/>
</dbReference>
<dbReference type="GO" id="GO:0006355">
    <property type="term" value="P:regulation of DNA-templated transcription"/>
    <property type="evidence" value="ECO:0007669"/>
    <property type="project" value="InterPro"/>
</dbReference>
<organism evidence="2">
    <name type="scientific">Collimonas fungivorans</name>
    <dbReference type="NCBI Taxonomy" id="158899"/>
    <lineage>
        <taxon>Bacteria</taxon>
        <taxon>Pseudomonadati</taxon>
        <taxon>Pseudomonadota</taxon>
        <taxon>Betaproteobacteria</taxon>
        <taxon>Burkholderiales</taxon>
        <taxon>Oxalobacteraceae</taxon>
        <taxon>Collimonas</taxon>
    </lineage>
</organism>
<sequence>MSDKILSHKNYSGSIEVSIEDGCLHGEILFINDLVSYEAENVRELQTAFAEAVDFYLDKCRRAGLEPDKPCSGTFNVRLTPELHRNASLAAARKGQSLNDFVKQCVSDGVAATAGKDPGSTPGRGHLRPVPAKPQRGVR</sequence>
<accession>A0A127PIM5</accession>
<gene>
    <name evidence="2" type="ORF">CFter6_4991</name>
</gene>
<dbReference type="PATRIC" id="fig|158899.10.peg.4921"/>
<dbReference type="SUPFAM" id="SSF47598">
    <property type="entry name" value="Ribbon-helix-helix"/>
    <property type="match status" value="1"/>
</dbReference>
<dbReference type="InterPro" id="IPR008651">
    <property type="entry name" value="Uncharacterised_HicB"/>
</dbReference>
<dbReference type="SUPFAM" id="SSF143100">
    <property type="entry name" value="TTHA1013/TTHA0281-like"/>
    <property type="match status" value="1"/>
</dbReference>
<evidence type="ECO:0000313" key="3">
    <source>
        <dbReference type="Proteomes" id="UP000072421"/>
    </source>
</evidence>
<dbReference type="AlphaFoldDB" id="A0A127PIM5"/>
<dbReference type="Proteomes" id="UP000072421">
    <property type="component" value="Chromosome"/>
</dbReference>
<dbReference type="OrthoDB" id="5297106at2"/>
<feature type="region of interest" description="Disordered" evidence="1">
    <location>
        <begin position="112"/>
        <end position="139"/>
    </location>
</feature>
<dbReference type="RefSeq" id="WP_061541850.1">
    <property type="nucleotide sequence ID" value="NZ_CP013232.1"/>
</dbReference>
<evidence type="ECO:0000313" key="2">
    <source>
        <dbReference type="EMBL" id="AMO97565.1"/>
    </source>
</evidence>
<dbReference type="InterPro" id="IPR010985">
    <property type="entry name" value="Ribbon_hlx_hlx"/>
</dbReference>
<evidence type="ECO:0000256" key="1">
    <source>
        <dbReference type="SAM" id="MobiDB-lite"/>
    </source>
</evidence>
<protein>
    <submittedName>
        <fullName evidence="2">HicB family protein</fullName>
    </submittedName>
</protein>
<dbReference type="InterPro" id="IPR035069">
    <property type="entry name" value="TTHA1013/TTHA0281-like"/>
</dbReference>